<dbReference type="EMBL" id="JANRMI010000003">
    <property type="protein sequence ID" value="MDG0817279.1"/>
    <property type="molecule type" value="Genomic_DNA"/>
</dbReference>
<keyword evidence="1 4" id="KW-0378">Hydrolase</keyword>
<evidence type="ECO:0000256" key="4">
    <source>
        <dbReference type="PROSITE-ProRule" id="PRU01161"/>
    </source>
</evidence>
<name>A0ABT6DMX8_9BACT</name>
<reference evidence="6" key="1">
    <citation type="submission" date="2022-08" db="EMBL/GenBank/DDBJ databases">
        <title>Novel Bdellovibrio Species Isolated from Svalbard: Designation Bdellovibrio svalbardensis.</title>
        <authorList>
            <person name="Mitchell R.J."/>
            <person name="Choi S.Y."/>
        </authorList>
    </citation>
    <scope>NUCLEOTIDE SEQUENCE</scope>
    <source>
        <strain evidence="6">PAP01</strain>
    </source>
</reference>
<evidence type="ECO:0000256" key="2">
    <source>
        <dbReference type="ARBA" id="ARBA00022963"/>
    </source>
</evidence>
<dbReference type="PROSITE" id="PS51635">
    <property type="entry name" value="PNPLA"/>
    <property type="match status" value="1"/>
</dbReference>
<dbReference type="InterPro" id="IPR050301">
    <property type="entry name" value="NTE"/>
</dbReference>
<feature type="active site" description="Proton acceptor" evidence="4">
    <location>
        <position position="209"/>
    </location>
</feature>
<evidence type="ECO:0000256" key="3">
    <source>
        <dbReference type="ARBA" id="ARBA00023098"/>
    </source>
</evidence>
<evidence type="ECO:0000256" key="1">
    <source>
        <dbReference type="ARBA" id="ARBA00022801"/>
    </source>
</evidence>
<evidence type="ECO:0000259" key="5">
    <source>
        <dbReference type="PROSITE" id="PS51635"/>
    </source>
</evidence>
<feature type="short sequence motif" description="GXGXXG" evidence="4">
    <location>
        <begin position="10"/>
        <end position="15"/>
    </location>
</feature>
<dbReference type="InterPro" id="IPR002641">
    <property type="entry name" value="PNPLA_dom"/>
</dbReference>
<feature type="domain" description="PNPLA" evidence="5">
    <location>
        <begin position="6"/>
        <end position="222"/>
    </location>
</feature>
<evidence type="ECO:0000313" key="6">
    <source>
        <dbReference type="EMBL" id="MDG0817279.1"/>
    </source>
</evidence>
<evidence type="ECO:0000313" key="7">
    <source>
        <dbReference type="Proteomes" id="UP001152321"/>
    </source>
</evidence>
<keyword evidence="2 4" id="KW-0442">Lipid degradation</keyword>
<dbReference type="RefSeq" id="WP_277578754.1">
    <property type="nucleotide sequence ID" value="NZ_JANRMI010000003.1"/>
</dbReference>
<dbReference type="SUPFAM" id="SSF52151">
    <property type="entry name" value="FabD/lysophospholipase-like"/>
    <property type="match status" value="1"/>
</dbReference>
<proteinExistence type="predicted"/>
<protein>
    <submittedName>
        <fullName evidence="6">Patatin-like phospholipase family protein</fullName>
    </submittedName>
</protein>
<feature type="active site" description="Nucleophile" evidence="4">
    <location>
        <position position="45"/>
    </location>
</feature>
<keyword evidence="7" id="KW-1185">Reference proteome</keyword>
<organism evidence="6 7">
    <name type="scientific">Bdellovibrio svalbardensis</name>
    <dbReference type="NCBI Taxonomy" id="2972972"/>
    <lineage>
        <taxon>Bacteria</taxon>
        <taxon>Pseudomonadati</taxon>
        <taxon>Bdellovibrionota</taxon>
        <taxon>Bdellovibrionia</taxon>
        <taxon>Bdellovibrionales</taxon>
        <taxon>Pseudobdellovibrionaceae</taxon>
        <taxon>Bdellovibrio</taxon>
    </lineage>
</organism>
<dbReference type="PANTHER" id="PTHR14226">
    <property type="entry name" value="NEUROPATHY TARGET ESTERASE/SWISS CHEESE D.MELANOGASTER"/>
    <property type="match status" value="1"/>
</dbReference>
<comment type="caution">
    <text evidence="6">The sequence shown here is derived from an EMBL/GenBank/DDBJ whole genome shotgun (WGS) entry which is preliminary data.</text>
</comment>
<dbReference type="Gene3D" id="3.40.1090.10">
    <property type="entry name" value="Cytosolic phospholipase A2 catalytic domain"/>
    <property type="match status" value="2"/>
</dbReference>
<keyword evidence="3 4" id="KW-0443">Lipid metabolism</keyword>
<comment type="caution">
    <text evidence="4">Lacks conserved residue(s) required for the propagation of feature annotation.</text>
</comment>
<gene>
    <name evidence="6" type="ORF">NWE73_12935</name>
</gene>
<dbReference type="InterPro" id="IPR016035">
    <property type="entry name" value="Acyl_Trfase/lysoPLipase"/>
</dbReference>
<dbReference type="PANTHER" id="PTHR14226:SF57">
    <property type="entry name" value="BLR7027 PROTEIN"/>
    <property type="match status" value="1"/>
</dbReference>
<sequence length="378" mass="41587">MDSIGLVLSGGGARGAYQAGVLSAISEVAMRNGLENPFLIYSGVSAGSINAAIVAGFPGNFQKATSRLTKLWSEITTDSVFYADLLTLSRGSFDWVADFSFPSLKKAPSTARSIFSTTPLRSLLTQACHFENIQRKIDYGNLQALAISTLDYDSISSKTFFQAHPLANPWDRPMHRGEKAILSVDHVMASSAIPMFFPPVKIDNRYYGDGCIRNQSPCAPAIYLGARRLVAVGVRRKTDTWYTYHHSESGAPPSLARLINVIFHSVMMDGLEADIQRITQTNSHLALLSDFQKKSLSVREVDCLWISPSVDFSKLAIQRSGEMPRLIRYLLSGFGSLSESSELVSYLLFDGSFCQQLIEIGFADGMKAEEEIKRILSP</sequence>
<accession>A0ABT6DMX8</accession>
<dbReference type="Pfam" id="PF01734">
    <property type="entry name" value="Patatin"/>
    <property type="match status" value="1"/>
</dbReference>
<dbReference type="Proteomes" id="UP001152321">
    <property type="component" value="Unassembled WGS sequence"/>
</dbReference>
<feature type="short sequence motif" description="GXSXG" evidence="4">
    <location>
        <begin position="43"/>
        <end position="47"/>
    </location>
</feature>